<keyword evidence="2" id="KW-1185">Reference proteome</keyword>
<gene>
    <name evidence="1" type="ORF">AVEN_122875_1</name>
</gene>
<evidence type="ECO:0000313" key="1">
    <source>
        <dbReference type="EMBL" id="GBN65654.1"/>
    </source>
</evidence>
<dbReference type="EMBL" id="BGPR01014537">
    <property type="protein sequence ID" value="GBN65654.1"/>
    <property type="molecule type" value="Genomic_DNA"/>
</dbReference>
<comment type="caution">
    <text evidence="1">The sequence shown here is derived from an EMBL/GenBank/DDBJ whole genome shotgun (WGS) entry which is preliminary data.</text>
</comment>
<dbReference type="Proteomes" id="UP000499080">
    <property type="component" value="Unassembled WGS sequence"/>
</dbReference>
<accession>A0A4Y2QQI9</accession>
<evidence type="ECO:0000313" key="2">
    <source>
        <dbReference type="Proteomes" id="UP000499080"/>
    </source>
</evidence>
<dbReference type="AlphaFoldDB" id="A0A4Y2QQI9"/>
<dbReference type="OrthoDB" id="6418278at2759"/>
<protein>
    <submittedName>
        <fullName evidence="1">Uncharacterized protein</fullName>
    </submittedName>
</protein>
<proteinExistence type="predicted"/>
<organism evidence="1 2">
    <name type="scientific">Araneus ventricosus</name>
    <name type="common">Orbweaver spider</name>
    <name type="synonym">Epeira ventricosa</name>
    <dbReference type="NCBI Taxonomy" id="182803"/>
    <lineage>
        <taxon>Eukaryota</taxon>
        <taxon>Metazoa</taxon>
        <taxon>Ecdysozoa</taxon>
        <taxon>Arthropoda</taxon>
        <taxon>Chelicerata</taxon>
        <taxon>Arachnida</taxon>
        <taxon>Araneae</taxon>
        <taxon>Araneomorphae</taxon>
        <taxon>Entelegynae</taxon>
        <taxon>Araneoidea</taxon>
        <taxon>Araneidae</taxon>
        <taxon>Araneus</taxon>
    </lineage>
</organism>
<sequence>MDSLQELTKFLLQNTQTIVFGNLGRHPEVLSKALTSIPHINIAIISPNNLFTPQTPDNRIRVIQPQYAHTERCDLMIFIEPHPFKLIDKPVHAARVAVFSSHLSFQTLPDSIWTYAAYFHTLGTLADLSRRTKHLLNRQDASVQTNNLTLIPVDAVHKLIISGHTDGVIDSNDTYVIIDLRECTTAFEMYLAFWNAFDFLVSHYDSVRGWIICFPERNGRNIFNQFTQKCIDALFCKKFEHGNVTKLNVLLSLIPFYRSGIVDQTFKVVQSSFGGIKTVSPKTVLDTCKAAANYNLEHWVNSTYRIKE</sequence>
<reference evidence="1 2" key="1">
    <citation type="journal article" date="2019" name="Sci. Rep.">
        <title>Orb-weaving spider Araneus ventricosus genome elucidates the spidroin gene catalogue.</title>
        <authorList>
            <person name="Kono N."/>
            <person name="Nakamura H."/>
            <person name="Ohtoshi R."/>
            <person name="Moran D.A.P."/>
            <person name="Shinohara A."/>
            <person name="Yoshida Y."/>
            <person name="Fujiwara M."/>
            <person name="Mori M."/>
            <person name="Tomita M."/>
            <person name="Arakawa K."/>
        </authorList>
    </citation>
    <scope>NUCLEOTIDE SEQUENCE [LARGE SCALE GENOMIC DNA]</scope>
</reference>
<name>A0A4Y2QQI9_ARAVE</name>